<accession>A0A0F8XP79</accession>
<feature type="non-terminal residue" evidence="1">
    <location>
        <position position="1"/>
    </location>
</feature>
<comment type="caution">
    <text evidence="1">The sequence shown here is derived from an EMBL/GenBank/DDBJ whole genome shotgun (WGS) entry which is preliminary data.</text>
</comment>
<protein>
    <submittedName>
        <fullName evidence="1">Uncharacterized protein</fullName>
    </submittedName>
</protein>
<sequence>VVDDNDHEYIIIRQVTPSKNLYYLDDQEFGGFGREIPEEIQNILEMFVVELENSEKVDLHFFDQHDTPFMVARGSAGTRSKLLGRIAGLHTLDRGIVAVNKDIRAGNSALKTRSMDKDELQQKVDNVVDTSNSHILHDDCKTWLQEIASKLTTLNKLKELQKAHSEIVAKGKETKKLFNRLPDIVVDFQKIREDIQRRDKLVVLQSALTSFDQKIGALPIAEVDVDIDFTEVRENIQKLHSLQEYDHRLNTIDAQIKTLVSIKFDVDIGGV</sequence>
<gene>
    <name evidence="1" type="ORF">LCGC14_2920350</name>
</gene>
<proteinExistence type="predicted"/>
<organism evidence="1">
    <name type="scientific">marine sediment metagenome</name>
    <dbReference type="NCBI Taxonomy" id="412755"/>
    <lineage>
        <taxon>unclassified sequences</taxon>
        <taxon>metagenomes</taxon>
        <taxon>ecological metagenomes</taxon>
    </lineage>
</organism>
<dbReference type="AlphaFoldDB" id="A0A0F8XP79"/>
<dbReference type="EMBL" id="LAZR01058019">
    <property type="protein sequence ID" value="KKK70798.1"/>
    <property type="molecule type" value="Genomic_DNA"/>
</dbReference>
<name>A0A0F8XP79_9ZZZZ</name>
<evidence type="ECO:0000313" key="1">
    <source>
        <dbReference type="EMBL" id="KKK70798.1"/>
    </source>
</evidence>
<reference evidence="1" key="1">
    <citation type="journal article" date="2015" name="Nature">
        <title>Complex archaea that bridge the gap between prokaryotes and eukaryotes.</title>
        <authorList>
            <person name="Spang A."/>
            <person name="Saw J.H."/>
            <person name="Jorgensen S.L."/>
            <person name="Zaremba-Niedzwiedzka K."/>
            <person name="Martijn J."/>
            <person name="Lind A.E."/>
            <person name="van Eijk R."/>
            <person name="Schleper C."/>
            <person name="Guy L."/>
            <person name="Ettema T.J."/>
        </authorList>
    </citation>
    <scope>NUCLEOTIDE SEQUENCE</scope>
</reference>